<evidence type="ECO:0000313" key="3">
    <source>
        <dbReference type="Proteomes" id="UP000225889"/>
    </source>
</evidence>
<proteinExistence type="predicted"/>
<reference evidence="2 3" key="1">
    <citation type="submission" date="2017-10" db="EMBL/GenBank/DDBJ databases">
        <title>Resolving the taxonomy of Roseburia spp., Eubacterium rectale and Agathobacter spp. through phylogenomic analysis.</title>
        <authorList>
            <person name="Sheridan P.O."/>
            <person name="Walker A.W."/>
            <person name="Duncan S.H."/>
            <person name="Scott K.P."/>
            <person name="Toole P.W.O."/>
            <person name="Luis P."/>
            <person name="Flint H.J."/>
        </authorList>
    </citation>
    <scope>NUCLEOTIDE SEQUENCE [LARGE SCALE GENOMIC DNA]</scope>
    <source>
        <strain evidence="2 3">JK626</strain>
    </source>
</reference>
<reference evidence="2 3" key="2">
    <citation type="submission" date="2017-10" db="EMBL/GenBank/DDBJ databases">
        <authorList>
            <person name="Banno H."/>
            <person name="Chua N.-H."/>
        </authorList>
    </citation>
    <scope>NUCLEOTIDE SEQUENCE [LARGE SCALE GENOMIC DNA]</scope>
    <source>
        <strain evidence="2 3">JK626</strain>
    </source>
</reference>
<dbReference type="EMBL" id="PDYF01000002">
    <property type="protein sequence ID" value="PHU36533.1"/>
    <property type="molecule type" value="Genomic_DNA"/>
</dbReference>
<organism evidence="2 3">
    <name type="scientific">Pseudobutyrivibrio ruminis</name>
    <dbReference type="NCBI Taxonomy" id="46206"/>
    <lineage>
        <taxon>Bacteria</taxon>
        <taxon>Bacillati</taxon>
        <taxon>Bacillota</taxon>
        <taxon>Clostridia</taxon>
        <taxon>Lachnospirales</taxon>
        <taxon>Lachnospiraceae</taxon>
        <taxon>Pseudobutyrivibrio</taxon>
    </lineage>
</organism>
<dbReference type="AlphaFoldDB" id="A0A2G3E077"/>
<accession>A0A2G3E077</accession>
<evidence type="ECO:0000313" key="2">
    <source>
        <dbReference type="EMBL" id="PHU36533.1"/>
    </source>
</evidence>
<protein>
    <submittedName>
        <fullName evidence="2">Uncharacterized protein</fullName>
    </submittedName>
</protein>
<name>A0A2G3E077_9FIRM</name>
<keyword evidence="1" id="KW-1133">Transmembrane helix</keyword>
<sequence length="191" mass="21292">MKKKKATGAIGYVMLFTMAIIMVIITLFMLASSKLQTIQHDVDDALADSVLAALVADDIYYFETWEGTGTAVVRFRDLDESYRLYRDCMKDAIESKNDFYGNIRYPTFICYEVEDGEVTITTFNESGGRSESHGALGDVKTPTGETVKETSAYGKVTFDLQSLIGGEPIGKSRDLYCTLEINSEESYEEAK</sequence>
<dbReference type="RefSeq" id="WP_028247332.1">
    <property type="nucleotide sequence ID" value="NZ_PDYF01000002.1"/>
</dbReference>
<keyword evidence="1" id="KW-0472">Membrane</keyword>
<gene>
    <name evidence="2" type="ORF">CSX01_00225</name>
</gene>
<comment type="caution">
    <text evidence="2">The sequence shown here is derived from an EMBL/GenBank/DDBJ whole genome shotgun (WGS) entry which is preliminary data.</text>
</comment>
<evidence type="ECO:0000256" key="1">
    <source>
        <dbReference type="SAM" id="Phobius"/>
    </source>
</evidence>
<dbReference type="Proteomes" id="UP000225889">
    <property type="component" value="Unassembled WGS sequence"/>
</dbReference>
<keyword evidence="1" id="KW-0812">Transmembrane</keyword>
<feature type="transmembrane region" description="Helical" evidence="1">
    <location>
        <begin position="12"/>
        <end position="31"/>
    </location>
</feature>